<keyword evidence="1" id="KW-0812">Transmembrane</keyword>
<dbReference type="Proteomes" id="UP000018208">
    <property type="component" value="Unassembled WGS sequence"/>
</dbReference>
<name>V6LF56_9EUKA</name>
<dbReference type="GO" id="GO:0008234">
    <property type="term" value="F:cysteine-type peptidase activity"/>
    <property type="evidence" value="ECO:0007669"/>
    <property type="project" value="InterPro"/>
</dbReference>
<evidence type="ECO:0000259" key="2">
    <source>
        <dbReference type="Pfam" id="PF00112"/>
    </source>
</evidence>
<dbReference type="InterPro" id="IPR025660">
    <property type="entry name" value="Pept_his_AS"/>
</dbReference>
<dbReference type="EMBL" id="KI546165">
    <property type="protein sequence ID" value="EST42316.1"/>
    <property type="molecule type" value="Genomic_DNA"/>
</dbReference>
<keyword evidence="4" id="KW-0645">Protease</keyword>
<keyword evidence="5" id="KW-1185">Reference proteome</keyword>
<sequence length="548" mass="62579">MSRSEASESSPLVEGSTQQDASLRKRSSLMYGLSVFLVVIILLFSSLILMAINVSATYDILSAVDKTQQPEQYMLPKSFRIKTVPSVKDQASRGTCWDFATMRFLEERYNKQFNLEKQYLKFSEQAHGKSMIDFCRQNPKKCPDTPTKDGSATDGQASWIYHFNEFLKDKLVPDMKSCPYMPQEGTDEVCPGYEEFIKSSPIKYSIENYKALYQIDDIKKALVSKNSTFPLITELFFQQFFIPCDSTLGYKDTKACLTAELCPQFLQNQNYDRKCTIMDLLTTAEASFLTRTYKNPTTIGAHAMLLVGYNDEFSTPGNSPGGFIVLNSWGPQLSHSAEYFTGEISRRDDDYLCPNAENPKNWVPVDHEDEDKWKLRNTTVLRYIKDGYKPGHFHTSTPSVFMEALDKLLSDSEVYAILKITDSVDATHRVVLKAAKSAQDIYDEKFTREIVLPSAPIDMLAFAFEPMGTSDLSSNFVDQCGYYFIPYDFVRKVQETGGLWFVEQMDVKFEAGSDKMNDMMKEALHEQTIIEFVSHTPWLDDENMVPRY</sequence>
<keyword evidence="4" id="KW-0378">Hydrolase</keyword>
<accession>V6LF56</accession>
<feature type="transmembrane region" description="Helical" evidence="1">
    <location>
        <begin position="29"/>
        <end position="52"/>
    </location>
</feature>
<gene>
    <name evidence="3" type="ORF">SS50377_18186</name>
    <name evidence="4" type="ORF">SS50377_22806</name>
</gene>
<evidence type="ECO:0000313" key="3">
    <source>
        <dbReference type="EMBL" id="EST42316.1"/>
    </source>
</evidence>
<evidence type="ECO:0000313" key="4">
    <source>
        <dbReference type="EMBL" id="KAH0575179.1"/>
    </source>
</evidence>
<evidence type="ECO:0000256" key="1">
    <source>
        <dbReference type="SAM" id="Phobius"/>
    </source>
</evidence>
<dbReference type="PROSITE" id="PS00639">
    <property type="entry name" value="THIOL_PROTEASE_HIS"/>
    <property type="match status" value="1"/>
</dbReference>
<protein>
    <submittedName>
        <fullName evidence="4">Papain family cysteine protease</fullName>
    </submittedName>
</protein>
<dbReference type="Pfam" id="PF00112">
    <property type="entry name" value="Peptidase_C1"/>
    <property type="match status" value="1"/>
</dbReference>
<dbReference type="CDD" id="cd02619">
    <property type="entry name" value="Peptidase_C1"/>
    <property type="match status" value="1"/>
</dbReference>
<dbReference type="InterPro" id="IPR000668">
    <property type="entry name" value="Peptidase_C1A_C"/>
</dbReference>
<feature type="domain" description="Peptidase C1A papain C-terminal" evidence="2">
    <location>
        <begin position="83"/>
        <end position="195"/>
    </location>
</feature>
<dbReference type="OrthoDB" id="59402at2759"/>
<organism evidence="3">
    <name type="scientific">Spironucleus salmonicida</name>
    <dbReference type="NCBI Taxonomy" id="348837"/>
    <lineage>
        <taxon>Eukaryota</taxon>
        <taxon>Metamonada</taxon>
        <taxon>Diplomonadida</taxon>
        <taxon>Hexamitidae</taxon>
        <taxon>Hexamitinae</taxon>
        <taxon>Spironucleus</taxon>
    </lineage>
</organism>
<reference evidence="4" key="2">
    <citation type="submission" date="2020-12" db="EMBL/GenBank/DDBJ databases">
        <title>New Spironucleus salmonicida genome in near-complete chromosomes.</title>
        <authorList>
            <person name="Xu F."/>
            <person name="Kurt Z."/>
            <person name="Jimenez-Gonzalez A."/>
            <person name="Astvaldsson A."/>
            <person name="Andersson J.O."/>
            <person name="Svard S.G."/>
        </authorList>
    </citation>
    <scope>NUCLEOTIDE SEQUENCE</scope>
    <source>
        <strain evidence="4">ATCC 50377</strain>
    </source>
</reference>
<evidence type="ECO:0000313" key="5">
    <source>
        <dbReference type="Proteomes" id="UP000018208"/>
    </source>
</evidence>
<dbReference type="PANTHER" id="PTHR35899:SF1">
    <property type="entry name" value="PEPTIDASE C1A PAPAIN C-TERMINAL DOMAIN-CONTAINING PROTEIN"/>
    <property type="match status" value="1"/>
</dbReference>
<dbReference type="GO" id="GO:0006508">
    <property type="term" value="P:proteolysis"/>
    <property type="evidence" value="ECO:0007669"/>
    <property type="project" value="UniProtKB-KW"/>
</dbReference>
<dbReference type="EMBL" id="AUWU02000003">
    <property type="protein sequence ID" value="KAH0575179.1"/>
    <property type="molecule type" value="Genomic_DNA"/>
</dbReference>
<reference evidence="3 4" key="1">
    <citation type="journal article" date="2014" name="PLoS Genet.">
        <title>The Genome of Spironucleus salmonicida Highlights a Fish Pathogen Adapted to Fluctuating Environments.</title>
        <authorList>
            <person name="Xu F."/>
            <person name="Jerlstrom-Hultqvist J."/>
            <person name="Einarsson E."/>
            <person name="Astvaldsson A."/>
            <person name="Svard S.G."/>
            <person name="Andersson J.O."/>
        </authorList>
    </citation>
    <scope>NUCLEOTIDE SEQUENCE</scope>
    <source>
        <strain evidence="4">ATCC 50377</strain>
    </source>
</reference>
<dbReference type="VEuPathDB" id="GiardiaDB:SS50377_22806"/>
<keyword evidence="1" id="KW-1133">Transmembrane helix</keyword>
<dbReference type="SUPFAM" id="SSF54001">
    <property type="entry name" value="Cysteine proteinases"/>
    <property type="match status" value="1"/>
</dbReference>
<dbReference type="PANTHER" id="PTHR35899">
    <property type="entry name" value="PAPAIN FAMILY CYSTEINE PROTEASE DOMAIN CONTAINING PROTEIN"/>
    <property type="match status" value="1"/>
</dbReference>
<dbReference type="Gene3D" id="3.90.70.10">
    <property type="entry name" value="Cysteine proteinases"/>
    <property type="match status" value="1"/>
</dbReference>
<keyword evidence="1" id="KW-0472">Membrane</keyword>
<dbReference type="AlphaFoldDB" id="V6LF56"/>
<proteinExistence type="predicted"/>
<dbReference type="InterPro" id="IPR038765">
    <property type="entry name" value="Papain-like_cys_pep_sf"/>
</dbReference>